<gene>
    <name evidence="1" type="ORF">LSINAPIS_LOCUS6101</name>
</gene>
<keyword evidence="2" id="KW-1185">Reference proteome</keyword>
<accession>A0A5E4Q8W5</accession>
<name>A0A5E4Q8W5_9NEOP</name>
<sequence length="72" mass="7936">MFGRGACCVGRYCLWDNSHTRVELTAKSLRMSALAEHQTGHPTVPPHYMSFSKVVGATVQNHGHHSDTVCLL</sequence>
<reference evidence="1 2" key="1">
    <citation type="submission" date="2017-07" db="EMBL/GenBank/DDBJ databases">
        <authorList>
            <person name="Talla V."/>
            <person name="Backstrom N."/>
        </authorList>
    </citation>
    <scope>NUCLEOTIDE SEQUENCE [LARGE SCALE GENOMIC DNA]</scope>
</reference>
<evidence type="ECO:0000313" key="1">
    <source>
        <dbReference type="EMBL" id="VVC94058.1"/>
    </source>
</evidence>
<proteinExistence type="predicted"/>
<organism evidence="1 2">
    <name type="scientific">Leptidea sinapis</name>
    <dbReference type="NCBI Taxonomy" id="189913"/>
    <lineage>
        <taxon>Eukaryota</taxon>
        <taxon>Metazoa</taxon>
        <taxon>Ecdysozoa</taxon>
        <taxon>Arthropoda</taxon>
        <taxon>Hexapoda</taxon>
        <taxon>Insecta</taxon>
        <taxon>Pterygota</taxon>
        <taxon>Neoptera</taxon>
        <taxon>Endopterygota</taxon>
        <taxon>Lepidoptera</taxon>
        <taxon>Glossata</taxon>
        <taxon>Ditrysia</taxon>
        <taxon>Papilionoidea</taxon>
        <taxon>Pieridae</taxon>
        <taxon>Dismorphiinae</taxon>
        <taxon>Leptidea</taxon>
    </lineage>
</organism>
<evidence type="ECO:0000313" key="2">
    <source>
        <dbReference type="Proteomes" id="UP000324832"/>
    </source>
</evidence>
<dbReference type="Proteomes" id="UP000324832">
    <property type="component" value="Unassembled WGS sequence"/>
</dbReference>
<dbReference type="EMBL" id="FZQP02001870">
    <property type="protein sequence ID" value="VVC94058.1"/>
    <property type="molecule type" value="Genomic_DNA"/>
</dbReference>
<dbReference type="AlphaFoldDB" id="A0A5E4Q8W5"/>
<protein>
    <submittedName>
        <fullName evidence="1">Uncharacterized protein</fullName>
    </submittedName>
</protein>